<organism evidence="1 2">
    <name type="scientific">Herbaspirillum hiltneri N3</name>
    <dbReference type="NCBI Taxonomy" id="1262470"/>
    <lineage>
        <taxon>Bacteria</taxon>
        <taxon>Pseudomonadati</taxon>
        <taxon>Pseudomonadota</taxon>
        <taxon>Betaproteobacteria</taxon>
        <taxon>Burkholderiales</taxon>
        <taxon>Oxalobacteraceae</taxon>
        <taxon>Herbaspirillum</taxon>
    </lineage>
</organism>
<evidence type="ECO:0008006" key="3">
    <source>
        <dbReference type="Google" id="ProtNLM"/>
    </source>
</evidence>
<dbReference type="PANTHER" id="PTHR37943">
    <property type="entry name" value="PROTEIN VES"/>
    <property type="match status" value="1"/>
</dbReference>
<dbReference type="RefSeq" id="WP_053200933.1">
    <property type="nucleotide sequence ID" value="NZ_CP011409.1"/>
</dbReference>
<dbReference type="SUPFAM" id="SSF51182">
    <property type="entry name" value="RmlC-like cupins"/>
    <property type="match status" value="1"/>
</dbReference>
<reference evidence="2" key="1">
    <citation type="journal article" date="2015" name="Genome Announc.">
        <title>Complete Genome Sequence of Herbaspirillum hiltneri N3 (DSM 17495), Isolated from Surface-Sterilized Wheat Roots.</title>
        <authorList>
            <person name="Guizelini D."/>
            <person name="Saizaki P.M."/>
            <person name="Coimbra N.A."/>
            <person name="Weiss V.A."/>
            <person name="Faoro H."/>
            <person name="Sfeir M.Z."/>
            <person name="Baura V.A."/>
            <person name="Monteiro R.A."/>
            <person name="Chubatsu L.S."/>
            <person name="Souza E.M."/>
            <person name="Cruz L.M."/>
            <person name="Pedrosa F.O."/>
            <person name="Raittz R.T."/>
            <person name="Marchaukoski J.N."/>
            <person name="Steffens M.B."/>
        </authorList>
    </citation>
    <scope>NUCLEOTIDE SEQUENCE [LARGE SCALE GENOMIC DNA]</scope>
    <source>
        <strain evidence="2">N3</strain>
    </source>
</reference>
<accession>A0ABN4I1T3</accession>
<protein>
    <recommendedName>
        <fullName evidence="3">HutD family protein</fullName>
    </recommendedName>
</protein>
<dbReference type="Proteomes" id="UP000063429">
    <property type="component" value="Chromosome"/>
</dbReference>
<name>A0ABN4I1T3_9BURK</name>
<dbReference type="InterPro" id="IPR011051">
    <property type="entry name" value="RmlC_Cupin_sf"/>
</dbReference>
<dbReference type="InterPro" id="IPR014710">
    <property type="entry name" value="RmlC-like_jellyroll"/>
</dbReference>
<dbReference type="InterPro" id="IPR010282">
    <property type="entry name" value="Uncharacterised_HutD/Ves"/>
</dbReference>
<evidence type="ECO:0000313" key="2">
    <source>
        <dbReference type="Proteomes" id="UP000063429"/>
    </source>
</evidence>
<gene>
    <name evidence="1" type="ORF">F506_22015</name>
</gene>
<keyword evidence="2" id="KW-1185">Reference proteome</keyword>
<proteinExistence type="predicted"/>
<dbReference type="CDD" id="cd20293">
    <property type="entry name" value="cupin_HutD_N"/>
    <property type="match status" value="1"/>
</dbReference>
<dbReference type="EMBL" id="CP011409">
    <property type="protein sequence ID" value="AKZ64976.1"/>
    <property type="molecule type" value="Genomic_DNA"/>
</dbReference>
<sequence length="192" mass="21175">MSVLIPQSQQRLMRWKNGGGMTCEIQRFPQDSSLDSFDWRVSVATVQQANEFSLFPGIDRSLAILEGKGILLDVAGKAGRQELTPRDPIYRFDGETAIHCTLMGGGIVDFNVMTRRAACIHTLEQLTITRPTVLPAAGDTALVYVVNGNCRLANDTRVHAGDAVLFRDANEERLLISDAAELMLVQLYRQPG</sequence>
<dbReference type="Gene3D" id="2.60.120.10">
    <property type="entry name" value="Jelly Rolls"/>
    <property type="match status" value="1"/>
</dbReference>
<dbReference type="Pfam" id="PF05962">
    <property type="entry name" value="HutD"/>
    <property type="match status" value="1"/>
</dbReference>
<evidence type="ECO:0000313" key="1">
    <source>
        <dbReference type="EMBL" id="AKZ64976.1"/>
    </source>
</evidence>
<dbReference type="PANTHER" id="PTHR37943:SF1">
    <property type="entry name" value="PROTEIN VES"/>
    <property type="match status" value="1"/>
</dbReference>